<dbReference type="InterPro" id="IPR011059">
    <property type="entry name" value="Metal-dep_hydrolase_composite"/>
</dbReference>
<dbReference type="InterPro" id="IPR032466">
    <property type="entry name" value="Metal_Hydrolase"/>
</dbReference>
<dbReference type="SUPFAM" id="SSF51338">
    <property type="entry name" value="Composite domain of metallo-dependent hydrolases"/>
    <property type="match status" value="1"/>
</dbReference>
<dbReference type="PANTHER" id="PTHR22642:SF2">
    <property type="entry name" value="PROTEIN LONG AFTER FAR-RED 3"/>
    <property type="match status" value="1"/>
</dbReference>
<dbReference type="PANTHER" id="PTHR22642">
    <property type="entry name" value="IMIDAZOLONEPROPIONASE"/>
    <property type="match status" value="1"/>
</dbReference>
<dbReference type="Pfam" id="PF07969">
    <property type="entry name" value="Amidohydro_3"/>
    <property type="match status" value="1"/>
</dbReference>
<dbReference type="Proteomes" id="UP000237347">
    <property type="component" value="Unassembled WGS sequence"/>
</dbReference>
<dbReference type="SUPFAM" id="SSF51556">
    <property type="entry name" value="Metallo-dependent hydrolases"/>
    <property type="match status" value="1"/>
</dbReference>
<dbReference type="InterPro" id="IPR013108">
    <property type="entry name" value="Amidohydro_3"/>
</dbReference>
<comment type="caution">
    <text evidence="2">The sequence shown here is derived from an EMBL/GenBank/DDBJ whole genome shotgun (WGS) entry which is preliminary data.</text>
</comment>
<sequence>MGRAISQWIYLGGVKAFADGSLGSNSALFHEPYVDEPHNYGLQVTESEILYNMTMASEKSGLQVAIHAIGDRANDLILDIYESVVSTNGMRDRRFRIEHAQHLAPGAAARFGRQGIVASVQPLHLLGDADSATKKLGMDRAQKESYLFRSLLASNALLAFGSDWPVSILRFINNYLSLHITVYRLVVDINPLGGIKTAMKRIPPGWDDAWIPSECLTLNDALKAHTISAARACFLDNDLGSLSPGKLADFVILSTDSWDYFVAEGSASVEATYVSGERAYP</sequence>
<evidence type="ECO:0000259" key="1">
    <source>
        <dbReference type="Pfam" id="PF07969"/>
    </source>
</evidence>
<proteinExistence type="predicted"/>
<dbReference type="AlphaFoldDB" id="A0AAW0KNA9"/>
<evidence type="ECO:0000313" key="3">
    <source>
        <dbReference type="Proteomes" id="UP000237347"/>
    </source>
</evidence>
<dbReference type="GO" id="GO:0016810">
    <property type="term" value="F:hydrolase activity, acting on carbon-nitrogen (but not peptide) bonds"/>
    <property type="evidence" value="ECO:0007669"/>
    <property type="project" value="InterPro"/>
</dbReference>
<reference evidence="2 3" key="1">
    <citation type="journal article" date="2018" name="Sci. Data">
        <title>The draft genome sequence of cork oak.</title>
        <authorList>
            <person name="Ramos A.M."/>
            <person name="Usie A."/>
            <person name="Barbosa P."/>
            <person name="Barros P.M."/>
            <person name="Capote T."/>
            <person name="Chaves I."/>
            <person name="Simoes F."/>
            <person name="Abreu I."/>
            <person name="Carrasquinho I."/>
            <person name="Faro C."/>
            <person name="Guimaraes J.B."/>
            <person name="Mendonca D."/>
            <person name="Nobrega F."/>
            <person name="Rodrigues L."/>
            <person name="Saibo N.J.M."/>
            <person name="Varela M.C."/>
            <person name="Egas C."/>
            <person name="Matos J."/>
            <person name="Miguel C.M."/>
            <person name="Oliveira M.M."/>
            <person name="Ricardo C.P."/>
            <person name="Goncalves S."/>
        </authorList>
    </citation>
    <scope>NUCLEOTIDE SEQUENCE [LARGE SCALE GENOMIC DNA]</scope>
    <source>
        <strain evidence="3">cv. HL8</strain>
    </source>
</reference>
<organism evidence="2 3">
    <name type="scientific">Quercus suber</name>
    <name type="common">Cork oak</name>
    <dbReference type="NCBI Taxonomy" id="58331"/>
    <lineage>
        <taxon>Eukaryota</taxon>
        <taxon>Viridiplantae</taxon>
        <taxon>Streptophyta</taxon>
        <taxon>Embryophyta</taxon>
        <taxon>Tracheophyta</taxon>
        <taxon>Spermatophyta</taxon>
        <taxon>Magnoliopsida</taxon>
        <taxon>eudicotyledons</taxon>
        <taxon>Gunneridae</taxon>
        <taxon>Pentapetalae</taxon>
        <taxon>rosids</taxon>
        <taxon>fabids</taxon>
        <taxon>Fagales</taxon>
        <taxon>Fagaceae</taxon>
        <taxon>Quercus</taxon>
    </lineage>
</organism>
<evidence type="ECO:0000313" key="2">
    <source>
        <dbReference type="EMBL" id="KAK7840475.1"/>
    </source>
</evidence>
<protein>
    <submittedName>
        <fullName evidence="2">Amidohydrolase ytcj</fullName>
    </submittedName>
</protein>
<keyword evidence="3" id="KW-1185">Reference proteome</keyword>
<dbReference type="Gene3D" id="3.20.20.140">
    <property type="entry name" value="Metal-dependent hydrolases"/>
    <property type="match status" value="1"/>
</dbReference>
<dbReference type="EMBL" id="PKMF04000261">
    <property type="protein sequence ID" value="KAK7840475.1"/>
    <property type="molecule type" value="Genomic_DNA"/>
</dbReference>
<gene>
    <name evidence="2" type="primary">ytcJ_1</name>
    <name evidence="2" type="ORF">CFP56_016650</name>
</gene>
<name>A0AAW0KNA9_QUESU</name>
<feature type="domain" description="Amidohydrolase 3" evidence="1">
    <location>
        <begin position="7"/>
        <end position="280"/>
    </location>
</feature>
<accession>A0AAW0KNA9</accession>